<dbReference type="EMBL" id="CM042881">
    <property type="protein sequence ID" value="KAI4384273.1"/>
    <property type="molecule type" value="Genomic_DNA"/>
</dbReference>
<sequence length="210" mass="22751">MNCLCRIPSYAAVVLRSQALSFLAPAFPPSGPYTIPSTGSASPSSRTLRPSKPKTAEEKPAALDREKGVFYVARKGDILGVYRSFSDCQAQFGSSIRDPPVSILKGHGMPTDSEDHILSRGLKNAIYTMDAADLKDDLFGLLPPCPVVEPASYRVDSSQDDSEGSVETSSVALSCKLELMVHQKEIRAEPVLELYLELMLGPRSVNYGKV</sequence>
<name>A0ACB9S3R7_9MYRT</name>
<organism evidence="1 2">
    <name type="scientific">Melastoma candidum</name>
    <dbReference type="NCBI Taxonomy" id="119954"/>
    <lineage>
        <taxon>Eukaryota</taxon>
        <taxon>Viridiplantae</taxon>
        <taxon>Streptophyta</taxon>
        <taxon>Embryophyta</taxon>
        <taxon>Tracheophyta</taxon>
        <taxon>Spermatophyta</taxon>
        <taxon>Magnoliopsida</taxon>
        <taxon>eudicotyledons</taxon>
        <taxon>Gunneridae</taxon>
        <taxon>Pentapetalae</taxon>
        <taxon>rosids</taxon>
        <taxon>malvids</taxon>
        <taxon>Myrtales</taxon>
        <taxon>Melastomataceae</taxon>
        <taxon>Melastomatoideae</taxon>
        <taxon>Melastomateae</taxon>
        <taxon>Melastoma</taxon>
    </lineage>
</organism>
<comment type="caution">
    <text evidence="1">The sequence shown here is derived from an EMBL/GenBank/DDBJ whole genome shotgun (WGS) entry which is preliminary data.</text>
</comment>
<accession>A0ACB9S3R7</accession>
<reference evidence="2" key="1">
    <citation type="journal article" date="2023" name="Front. Plant Sci.">
        <title>Chromosomal-level genome assembly of Melastoma candidum provides insights into trichome evolution.</title>
        <authorList>
            <person name="Zhong Y."/>
            <person name="Wu W."/>
            <person name="Sun C."/>
            <person name="Zou P."/>
            <person name="Liu Y."/>
            <person name="Dai S."/>
            <person name="Zhou R."/>
        </authorList>
    </citation>
    <scope>NUCLEOTIDE SEQUENCE [LARGE SCALE GENOMIC DNA]</scope>
</reference>
<gene>
    <name evidence="1" type="ORF">MLD38_002449</name>
</gene>
<protein>
    <submittedName>
        <fullName evidence="1">Uncharacterized protein</fullName>
    </submittedName>
</protein>
<evidence type="ECO:0000313" key="2">
    <source>
        <dbReference type="Proteomes" id="UP001057402"/>
    </source>
</evidence>
<keyword evidence="2" id="KW-1185">Reference proteome</keyword>
<evidence type="ECO:0000313" key="1">
    <source>
        <dbReference type="EMBL" id="KAI4384273.1"/>
    </source>
</evidence>
<proteinExistence type="predicted"/>
<dbReference type="Proteomes" id="UP001057402">
    <property type="component" value="Chromosome 2"/>
</dbReference>